<dbReference type="Gene3D" id="1.10.8.270">
    <property type="entry name" value="putative rabgap domain of human tbc1 domain family member 14 like domains"/>
    <property type="match status" value="1"/>
</dbReference>
<organism evidence="3 4">
    <name type="scientific">Amblyomma americanum</name>
    <name type="common">Lone star tick</name>
    <dbReference type="NCBI Taxonomy" id="6943"/>
    <lineage>
        <taxon>Eukaryota</taxon>
        <taxon>Metazoa</taxon>
        <taxon>Ecdysozoa</taxon>
        <taxon>Arthropoda</taxon>
        <taxon>Chelicerata</taxon>
        <taxon>Arachnida</taxon>
        <taxon>Acari</taxon>
        <taxon>Parasitiformes</taxon>
        <taxon>Ixodida</taxon>
        <taxon>Ixodoidea</taxon>
        <taxon>Ixodidae</taxon>
        <taxon>Amblyomminae</taxon>
        <taxon>Amblyomma</taxon>
    </lineage>
</organism>
<evidence type="ECO:0000313" key="3">
    <source>
        <dbReference type="EMBL" id="KAK8771302.1"/>
    </source>
</evidence>
<comment type="caution">
    <text evidence="3">The sequence shown here is derived from an EMBL/GenBank/DDBJ whole genome shotgun (WGS) entry which is preliminary data.</text>
</comment>
<keyword evidence="4" id="KW-1185">Reference proteome</keyword>
<dbReference type="EMBL" id="JARKHS020019921">
    <property type="protein sequence ID" value="KAK8771302.1"/>
    <property type="molecule type" value="Genomic_DNA"/>
</dbReference>
<feature type="compositionally biased region" description="Basic residues" evidence="1">
    <location>
        <begin position="15"/>
        <end position="28"/>
    </location>
</feature>
<proteinExistence type="predicted"/>
<dbReference type="SUPFAM" id="SSF47923">
    <property type="entry name" value="Ypt/Rab-GAP domain of gyp1p"/>
    <property type="match status" value="1"/>
</dbReference>
<name>A0AAQ4E9M2_AMBAM</name>
<feature type="region of interest" description="Disordered" evidence="1">
    <location>
        <begin position="1"/>
        <end position="117"/>
    </location>
</feature>
<dbReference type="InterPro" id="IPR000195">
    <property type="entry name" value="Rab-GAP-TBC_dom"/>
</dbReference>
<sequence>MLLSLPAGGRVQGQAHKKRQQNRKKQSKSHWQPVQDPTGDRHDVDQSPEKGPAAGTAAAHAPSRPRPRPEPQKTGSKTAKSGQKATSSRSRIPQETATTRTRAPGRPGNRNSGESRMHGFQSQVVVRPSGHGCPVATAALPCRPSLDTAPAEPETQLPDRVMAVPKCFKQEFVDVAKLPQPIPGSPTPVSRAYSDVIHLIRHEKTKEAKSMVRTQHWPMDHPNRGELWLQLCQLHLKGGGRHLAAGFYQSTVRESLGELWPMSLPAFADPIFCEDYLLSAEGQKRAERVLYVVSVSHPHITYCPLLHPVTSLLLHYLSEEQAYECVCSLIESTAVRHLSQTRLMHDTSAYALMQLTRRLARKTYARLLRRVQEEEDLEKVFHTWELWIFRGLPLYHLHGCSTSS</sequence>
<evidence type="ECO:0000313" key="4">
    <source>
        <dbReference type="Proteomes" id="UP001321473"/>
    </source>
</evidence>
<gene>
    <name evidence="3" type="ORF">V5799_025454</name>
</gene>
<feature type="compositionally biased region" description="Polar residues" evidence="1">
    <location>
        <begin position="73"/>
        <end position="95"/>
    </location>
</feature>
<evidence type="ECO:0000256" key="1">
    <source>
        <dbReference type="SAM" id="MobiDB-lite"/>
    </source>
</evidence>
<protein>
    <recommendedName>
        <fullName evidence="2">Rab-GAP TBC domain-containing protein</fullName>
    </recommendedName>
</protein>
<feature type="domain" description="Rab-GAP TBC" evidence="2">
    <location>
        <begin position="278"/>
        <end position="389"/>
    </location>
</feature>
<feature type="compositionally biased region" description="Basic and acidic residues" evidence="1">
    <location>
        <begin position="38"/>
        <end position="48"/>
    </location>
</feature>
<accession>A0AAQ4E9M2</accession>
<dbReference type="AlphaFoldDB" id="A0AAQ4E9M2"/>
<reference evidence="3 4" key="1">
    <citation type="journal article" date="2023" name="Arcadia Sci">
        <title>De novo assembly of a long-read Amblyomma americanum tick genome.</title>
        <authorList>
            <person name="Chou S."/>
            <person name="Poskanzer K.E."/>
            <person name="Rollins M."/>
            <person name="Thuy-Boun P.S."/>
        </authorList>
    </citation>
    <scope>NUCLEOTIDE SEQUENCE [LARGE SCALE GENOMIC DNA]</scope>
    <source>
        <strain evidence="3">F_SG_1</strain>
        <tissue evidence="3">Salivary glands</tissue>
    </source>
</reference>
<feature type="compositionally biased region" description="Low complexity" evidence="1">
    <location>
        <begin position="51"/>
        <end position="62"/>
    </location>
</feature>
<evidence type="ECO:0000259" key="2">
    <source>
        <dbReference type="Pfam" id="PF00566"/>
    </source>
</evidence>
<dbReference type="Pfam" id="PF00566">
    <property type="entry name" value="RabGAP-TBC"/>
    <property type="match status" value="1"/>
</dbReference>
<feature type="compositionally biased region" description="Low complexity" evidence="1">
    <location>
        <begin position="96"/>
        <end position="111"/>
    </location>
</feature>
<dbReference type="Proteomes" id="UP001321473">
    <property type="component" value="Unassembled WGS sequence"/>
</dbReference>
<dbReference type="InterPro" id="IPR035969">
    <property type="entry name" value="Rab-GAP_TBC_sf"/>
</dbReference>